<dbReference type="Gene3D" id="3.10.100.10">
    <property type="entry name" value="Mannose-Binding Protein A, subunit A"/>
    <property type="match status" value="1"/>
</dbReference>
<dbReference type="InterPro" id="IPR016186">
    <property type="entry name" value="C-type_lectin-like/link_sf"/>
</dbReference>
<evidence type="ECO:0008006" key="3">
    <source>
        <dbReference type="Google" id="ProtNLM"/>
    </source>
</evidence>
<comment type="caution">
    <text evidence="1">The sequence shown here is derived from an EMBL/GenBank/DDBJ whole genome shotgun (WGS) entry which is preliminary data.</text>
</comment>
<protein>
    <recommendedName>
        <fullName evidence="3">C-type lectin domain-containing protein</fullName>
    </recommendedName>
</protein>
<dbReference type="Proteomes" id="UP000250572">
    <property type="component" value="Unassembled WGS sequence"/>
</dbReference>
<proteinExistence type="predicted"/>
<dbReference type="EMBL" id="NHOQ01000396">
    <property type="protein sequence ID" value="PWA30423.1"/>
    <property type="molecule type" value="Genomic_DNA"/>
</dbReference>
<evidence type="ECO:0000313" key="2">
    <source>
        <dbReference type="Proteomes" id="UP000250572"/>
    </source>
</evidence>
<keyword evidence="2" id="KW-1185">Reference proteome</keyword>
<organism evidence="1 2">
    <name type="scientific">Gambusia affinis</name>
    <name type="common">Western mosquitofish</name>
    <name type="synonym">Heterandria affinis</name>
    <dbReference type="NCBI Taxonomy" id="33528"/>
    <lineage>
        <taxon>Eukaryota</taxon>
        <taxon>Metazoa</taxon>
        <taxon>Chordata</taxon>
        <taxon>Craniata</taxon>
        <taxon>Vertebrata</taxon>
        <taxon>Euteleostomi</taxon>
        <taxon>Actinopterygii</taxon>
        <taxon>Neopterygii</taxon>
        <taxon>Teleostei</taxon>
        <taxon>Neoteleostei</taxon>
        <taxon>Acanthomorphata</taxon>
        <taxon>Ovalentaria</taxon>
        <taxon>Atherinomorphae</taxon>
        <taxon>Cyprinodontiformes</taxon>
        <taxon>Poeciliidae</taxon>
        <taxon>Poeciliinae</taxon>
        <taxon>Gambusia</taxon>
    </lineage>
</organism>
<dbReference type="InterPro" id="IPR016187">
    <property type="entry name" value="CTDL_fold"/>
</dbReference>
<dbReference type="SUPFAM" id="SSF56436">
    <property type="entry name" value="C-type lectin-like"/>
    <property type="match status" value="1"/>
</dbReference>
<reference evidence="1 2" key="1">
    <citation type="journal article" date="2018" name="G3 (Bethesda)">
        <title>A High-Quality Reference Genome for the Invasive Mosquitofish Gambusia affinis Using a Chicago Library.</title>
        <authorList>
            <person name="Hoffberg S.L."/>
            <person name="Troendle N.J."/>
            <person name="Glenn T.C."/>
            <person name="Mahmud O."/>
            <person name="Louha S."/>
            <person name="Chalopin D."/>
            <person name="Bennetzen J.L."/>
            <person name="Mauricio R."/>
        </authorList>
    </citation>
    <scope>NUCLEOTIDE SEQUENCE [LARGE SCALE GENOMIC DNA]</scope>
    <source>
        <strain evidence="1">NE01/NJP1002.9</strain>
        <tissue evidence="1">Muscle</tissue>
    </source>
</reference>
<evidence type="ECO:0000313" key="1">
    <source>
        <dbReference type="EMBL" id="PWA30423.1"/>
    </source>
</evidence>
<dbReference type="AlphaFoldDB" id="A0A315WGD8"/>
<gene>
    <name evidence="1" type="ORF">CCH79_00020671</name>
</gene>
<name>A0A315WGD8_GAMAF</name>
<sequence length="87" mass="10154">MKCTAYFGLFSDTWRWSDGSNSSFRHWNKKFSNVEYNSGQCALTVFDDEGKMRTVLEGNPSSAMMAIYLLFVRNFTARYLCLKHINF</sequence>
<accession>A0A315WGD8</accession>